<name>A0ABS4JAM1_9BACL</name>
<evidence type="ECO:0008006" key="4">
    <source>
        <dbReference type="Google" id="ProtNLM"/>
    </source>
</evidence>
<reference evidence="2 3" key="1">
    <citation type="submission" date="2021-03" db="EMBL/GenBank/DDBJ databases">
        <title>Genomic Encyclopedia of Type Strains, Phase IV (KMG-IV): sequencing the most valuable type-strain genomes for metagenomic binning, comparative biology and taxonomic classification.</title>
        <authorList>
            <person name="Goeker M."/>
        </authorList>
    </citation>
    <scope>NUCLEOTIDE SEQUENCE [LARGE SCALE GENOMIC DNA]</scope>
    <source>
        <strain evidence="2 3">DSM 26048</strain>
    </source>
</reference>
<gene>
    <name evidence="2" type="ORF">J2Z66_008576</name>
</gene>
<dbReference type="EMBL" id="JAGGLB010000060">
    <property type="protein sequence ID" value="MBP1996898.1"/>
    <property type="molecule type" value="Genomic_DNA"/>
</dbReference>
<proteinExistence type="predicted"/>
<dbReference type="InterPro" id="IPR029018">
    <property type="entry name" value="Hex-like_dom2"/>
</dbReference>
<dbReference type="Pfam" id="PF16126">
    <property type="entry name" value="DUF4838"/>
    <property type="match status" value="1"/>
</dbReference>
<accession>A0ABS4JAM1</accession>
<keyword evidence="1" id="KW-0378">Hydrolase</keyword>
<evidence type="ECO:0000313" key="2">
    <source>
        <dbReference type="EMBL" id="MBP1996898.1"/>
    </source>
</evidence>
<comment type="caution">
    <text evidence="2">The sequence shown here is derived from an EMBL/GenBank/DDBJ whole genome shotgun (WGS) entry which is preliminary data.</text>
</comment>
<dbReference type="PANTHER" id="PTHR47406:SF2">
    <property type="entry name" value="ALPHA GLUCURONIDASE N-TERMINAL DOMAIN-CONTAINING PROTEIN"/>
    <property type="match status" value="1"/>
</dbReference>
<keyword evidence="3" id="KW-1185">Reference proteome</keyword>
<dbReference type="Proteomes" id="UP001519287">
    <property type="component" value="Unassembled WGS sequence"/>
</dbReference>
<dbReference type="SUPFAM" id="SSF55545">
    <property type="entry name" value="beta-N-acetylhexosaminidase-like domain"/>
    <property type="match status" value="1"/>
</dbReference>
<protein>
    <recommendedName>
        <fullName evidence="4">DUF4838 domain-containing protein</fullName>
    </recommendedName>
</protein>
<sequence length="824" mass="93007">MDTSLRLRIVDNGQPVAAIRVSLNADNQTQNAAAKLAAYIKRSTGAELPILLDDPAFDQTQPSNCEVEIYVGAEGLPAGRGQANLLDGMDGDGFVIQQNAARITIAGPTSWGTEFGVDEFLERYVGVRWLAPGEDWEDVPHQTDLSLPAYDLIRQEPAFISREFDAHATNTPEREAWARNNRMHGRVEFKHNLFNLFPPSEYKDTHPQFFREGAYLDGHSGWQPCFTAEGIVQEAVKNINAYFDANPEATSYSLGSNDGTADGSGYCEDHPNHPHYPDKVNSVGFTDMSNIYYNWVNEVSKGVFAKHPDKYLGLLAYVEVYDPPTHVTLDPRVIVYITDDRLTWGDPDLKAAGHELTERWAEAAQGLAYYEYLWGTPYMVPRAYFNIMAENYKYAKKAGVTTNYAEMVPNFGEGPKPWLSTRLQWNPEQDVETLINEWYERAVGADAAADLAAYYEIWRDFWENRMFQTRWYTDWAQSDPRIPYLNFLDDSYLEAVTQVDMAQSRCLLESVVAKAVTAKQKKRAEALLRSFEYYEASVLSHTVEKTAVPQPTDETAALTLVQIVMEKIRLAEKRRDLIEDFADDPFLQQAFSPYSVDSKTLGGYTRVWSGMTKAEMDAIVAWLEQGDSTGTVHLFLQNLSMNDPVEAVRSYANILLRSADSEARKLMNANPSFELAGATADRADSWNLRLYDGLEMQRTDAFKRTGTHCIKAKGIKSGGLTQMVQVQPGVHVMSLAYYSPKSSTGKGTIRLQIDFWDAQNKHIGTVRPYLETKRVSDTTGEWVGIYWAGEFPEGIDKVEMNALLENFNTDQEVYIDDFYLNCLT</sequence>
<dbReference type="PANTHER" id="PTHR47406">
    <property type="entry name" value="COAGULATION FACTOR 5/8 TYPE, C-TERMINAL"/>
    <property type="match status" value="1"/>
</dbReference>
<dbReference type="Gene3D" id="2.60.120.260">
    <property type="entry name" value="Galactose-binding domain-like"/>
    <property type="match status" value="1"/>
</dbReference>
<dbReference type="RefSeq" id="WP_209979743.1">
    <property type="nucleotide sequence ID" value="NZ_JAGGLB010000060.1"/>
</dbReference>
<evidence type="ECO:0000313" key="3">
    <source>
        <dbReference type="Proteomes" id="UP001519287"/>
    </source>
</evidence>
<organism evidence="2 3">
    <name type="scientific">Paenibacillus eucommiae</name>
    <dbReference type="NCBI Taxonomy" id="1355755"/>
    <lineage>
        <taxon>Bacteria</taxon>
        <taxon>Bacillati</taxon>
        <taxon>Bacillota</taxon>
        <taxon>Bacilli</taxon>
        <taxon>Bacillales</taxon>
        <taxon>Paenibacillaceae</taxon>
        <taxon>Paenibacillus</taxon>
    </lineage>
</organism>
<dbReference type="InterPro" id="IPR032287">
    <property type="entry name" value="DUF4838"/>
</dbReference>
<dbReference type="Gene3D" id="3.30.379.10">
    <property type="entry name" value="Chitobiase/beta-hexosaminidase domain 2-like"/>
    <property type="match status" value="1"/>
</dbReference>
<evidence type="ECO:0000256" key="1">
    <source>
        <dbReference type="ARBA" id="ARBA00022801"/>
    </source>
</evidence>